<organism evidence="1 2">
    <name type="scientific">Klebsiella phage vB_KaeM_KaAlpha</name>
    <dbReference type="NCBI Taxonomy" id="2591367"/>
    <lineage>
        <taxon>Viruses</taxon>
        <taxon>Duplodnaviria</taxon>
        <taxon>Heunggongvirae</taxon>
        <taxon>Uroviricota</taxon>
        <taxon>Caudoviricetes</taxon>
        <taxon>Pantevenvirales</taxon>
        <taxon>Straboviridae</taxon>
        <taxon>Tevenvirinae</taxon>
        <taxon>Karamvirus</taxon>
        <taxon>Karamvirus pg7</taxon>
    </lineage>
</organism>
<dbReference type="Proteomes" id="UP000325316">
    <property type="component" value="Segment"/>
</dbReference>
<proteinExistence type="predicted"/>
<accession>A0A5B9NHG8</accession>
<dbReference type="EMBL" id="MN013084">
    <property type="protein sequence ID" value="QEG13159.1"/>
    <property type="molecule type" value="Genomic_DNA"/>
</dbReference>
<sequence length="139" mass="15675">MKIAAFLLALPLSVNAWEKLPGYPDNIYAIDGKLVETTGSFKKNIEVSYYPKKKAFGVSFYNFSNKEDQAIIPGGSIHFRGCGAKSSGTINGVSIDFSEKDLKSFKNLTCGEEIYVRVYDEFENYATYQFKSIPELRKR</sequence>
<reference evidence="1 2" key="1">
    <citation type="submission" date="2019-04" db="EMBL/GenBank/DDBJ databases">
        <authorList>
            <person name="Anderson K.J."/>
            <person name="Thurgood T.L."/>
            <person name="Sharma R."/>
            <person name="Arens D.K."/>
            <person name="Kruger J.L."/>
            <person name="Thompson D.W."/>
            <person name="Casjens S."/>
            <person name="Grose J.H."/>
        </authorList>
    </citation>
    <scope>NUCLEOTIDE SEQUENCE [LARGE SCALE GENOMIC DNA]</scope>
</reference>
<gene>
    <name evidence="1" type="ORF">KAALPHA_122</name>
</gene>
<name>A0A5B9NHG8_9CAUD</name>
<evidence type="ECO:0000313" key="1">
    <source>
        <dbReference type="EMBL" id="QEG13159.1"/>
    </source>
</evidence>
<evidence type="ECO:0000313" key="2">
    <source>
        <dbReference type="Proteomes" id="UP000325316"/>
    </source>
</evidence>
<protein>
    <submittedName>
        <fullName evidence="1">Uncharacterized protein</fullName>
    </submittedName>
</protein>